<evidence type="ECO:0000313" key="2">
    <source>
        <dbReference type="Proteomes" id="UP001308776"/>
    </source>
</evidence>
<sequence length="62" mass="6604">MSGFALRVPDHILAQAKAAAVEEHVSVNQLLVALIAEGLGHRRGLRDLQKRAARADVAAALH</sequence>
<gene>
    <name evidence="1" type="ORF">OW717_15145</name>
</gene>
<keyword evidence="2" id="KW-1185">Reference proteome</keyword>
<protein>
    <submittedName>
        <fullName evidence="1">Toxin-antitoxin system HicB family antitoxin</fullName>
    </submittedName>
</protein>
<comment type="caution">
    <text evidence="1">The sequence shown here is derived from an EMBL/GenBank/DDBJ whole genome shotgun (WGS) entry which is preliminary data.</text>
</comment>
<feature type="non-terminal residue" evidence="1">
    <location>
        <position position="62"/>
    </location>
</feature>
<dbReference type="Proteomes" id="UP001308776">
    <property type="component" value="Unassembled WGS sequence"/>
</dbReference>
<dbReference type="SUPFAM" id="SSF47598">
    <property type="entry name" value="Ribbon-helix-helix"/>
    <property type="match status" value="1"/>
</dbReference>
<reference evidence="1 2" key="1">
    <citation type="submission" date="2022-11" db="EMBL/GenBank/DDBJ databases">
        <title>Comparative genomics analysis of Acidithiobacillus ferriphilus.</title>
        <authorList>
            <person name="Ma L."/>
        </authorList>
    </citation>
    <scope>NUCLEOTIDE SEQUENCE [LARGE SCALE GENOMIC DNA]</scope>
    <source>
        <strain evidence="1 2">DY15</strain>
    </source>
</reference>
<dbReference type="InterPro" id="IPR010985">
    <property type="entry name" value="Ribbon_hlx_hlx"/>
</dbReference>
<dbReference type="RefSeq" id="WP_325801565.1">
    <property type="nucleotide sequence ID" value="NZ_JAQGFR010000292.1"/>
</dbReference>
<dbReference type="EMBL" id="JAQGFR010000292">
    <property type="protein sequence ID" value="MEB8515370.1"/>
    <property type="molecule type" value="Genomic_DNA"/>
</dbReference>
<accession>A0ABU6FTI6</accession>
<proteinExistence type="predicted"/>
<evidence type="ECO:0000313" key="1">
    <source>
        <dbReference type="EMBL" id="MEB8515370.1"/>
    </source>
</evidence>
<name>A0ABU6FTI6_9PROT</name>
<organism evidence="1 2">
    <name type="scientific">Acidithiobacillus ferriphilus</name>
    <dbReference type="NCBI Taxonomy" id="1689834"/>
    <lineage>
        <taxon>Bacteria</taxon>
        <taxon>Pseudomonadati</taxon>
        <taxon>Pseudomonadota</taxon>
        <taxon>Acidithiobacillia</taxon>
        <taxon>Acidithiobacillales</taxon>
        <taxon>Acidithiobacillaceae</taxon>
        <taxon>Acidithiobacillus</taxon>
    </lineage>
</organism>